<accession>A0A2M8WSY1</accession>
<protein>
    <recommendedName>
        <fullName evidence="3">DNA-binding MarR family transcriptional regulator</fullName>
    </recommendedName>
</protein>
<evidence type="ECO:0008006" key="3">
    <source>
        <dbReference type="Google" id="ProtNLM"/>
    </source>
</evidence>
<dbReference type="Gene3D" id="1.10.10.10">
    <property type="entry name" value="Winged helix-like DNA-binding domain superfamily/Winged helix DNA-binding domain"/>
    <property type="match status" value="1"/>
</dbReference>
<dbReference type="InterPro" id="IPR036390">
    <property type="entry name" value="WH_DNA-bd_sf"/>
</dbReference>
<dbReference type="AlphaFoldDB" id="A0A2M8WSY1"/>
<evidence type="ECO:0000313" key="1">
    <source>
        <dbReference type="EMBL" id="PJI94057.1"/>
    </source>
</evidence>
<dbReference type="EMBL" id="PGTZ01000007">
    <property type="protein sequence ID" value="PJI94057.1"/>
    <property type="molecule type" value="Genomic_DNA"/>
</dbReference>
<organism evidence="1 2">
    <name type="scientific">Luteimicrobium subarcticum</name>
    <dbReference type="NCBI Taxonomy" id="620910"/>
    <lineage>
        <taxon>Bacteria</taxon>
        <taxon>Bacillati</taxon>
        <taxon>Actinomycetota</taxon>
        <taxon>Actinomycetes</taxon>
        <taxon>Micrococcales</taxon>
        <taxon>Luteimicrobium</taxon>
    </lineage>
</organism>
<evidence type="ECO:0000313" key="2">
    <source>
        <dbReference type="Proteomes" id="UP000231586"/>
    </source>
</evidence>
<sequence length="144" mass="15573">MQDAVERTDVSSAPPVASAVAAARLARTVHRVDTLLDDRFRMVTHGGLTRRHWQLLTVLVDGVSDAETTTGVLRGYEPELADLVRRGWVVEDAGLRVTVEGSARYQEAIDEVVASREAAVDGIGADELAVAVDVLRRIAANLEK</sequence>
<dbReference type="SUPFAM" id="SSF46785">
    <property type="entry name" value="Winged helix' DNA-binding domain"/>
    <property type="match status" value="1"/>
</dbReference>
<dbReference type="InterPro" id="IPR036388">
    <property type="entry name" value="WH-like_DNA-bd_sf"/>
</dbReference>
<dbReference type="Proteomes" id="UP000231586">
    <property type="component" value="Unassembled WGS sequence"/>
</dbReference>
<gene>
    <name evidence="1" type="ORF">CLV34_1542</name>
</gene>
<keyword evidence="2" id="KW-1185">Reference proteome</keyword>
<name>A0A2M8WSY1_9MICO</name>
<proteinExistence type="predicted"/>
<comment type="caution">
    <text evidence="1">The sequence shown here is derived from an EMBL/GenBank/DDBJ whole genome shotgun (WGS) entry which is preliminary data.</text>
</comment>
<reference evidence="1 2" key="1">
    <citation type="submission" date="2017-11" db="EMBL/GenBank/DDBJ databases">
        <title>Genomic Encyclopedia of Archaeal and Bacterial Type Strains, Phase II (KMG-II): From Individual Species to Whole Genera.</title>
        <authorList>
            <person name="Goeker M."/>
        </authorList>
    </citation>
    <scope>NUCLEOTIDE SEQUENCE [LARGE SCALE GENOMIC DNA]</scope>
    <source>
        <strain evidence="1 2">DSM 22413</strain>
    </source>
</reference>